<reference evidence="2 3" key="1">
    <citation type="journal article" date="2020" name="Microorganisms">
        <title>Osmotic Adaptation and Compatible Solute Biosynthesis of Phototrophic Bacteria as Revealed from Genome Analyses.</title>
        <authorList>
            <person name="Imhoff J.F."/>
            <person name="Rahn T."/>
            <person name="Kunzel S."/>
            <person name="Keller A."/>
            <person name="Neulinger S.C."/>
        </authorList>
    </citation>
    <scope>NUCLEOTIDE SEQUENCE [LARGE SCALE GENOMIC DNA]</scope>
    <source>
        <strain evidence="2 3">DSM 6210</strain>
    </source>
</reference>
<organism evidence="2 3">
    <name type="scientific">Thiohalocapsa halophila</name>
    <dbReference type="NCBI Taxonomy" id="69359"/>
    <lineage>
        <taxon>Bacteria</taxon>
        <taxon>Pseudomonadati</taxon>
        <taxon>Pseudomonadota</taxon>
        <taxon>Gammaproteobacteria</taxon>
        <taxon>Chromatiales</taxon>
        <taxon>Chromatiaceae</taxon>
        <taxon>Thiohalocapsa</taxon>
    </lineage>
</organism>
<name>A0ABS1CBA4_9GAMM</name>
<feature type="domain" description="DUF6129" evidence="1">
    <location>
        <begin position="25"/>
        <end position="72"/>
    </location>
</feature>
<comment type="caution">
    <text evidence="2">The sequence shown here is derived from an EMBL/GenBank/DDBJ whole genome shotgun (WGS) entry which is preliminary data.</text>
</comment>
<keyword evidence="3" id="KW-1185">Reference proteome</keyword>
<evidence type="ECO:0000313" key="3">
    <source>
        <dbReference type="Proteomes" id="UP000748752"/>
    </source>
</evidence>
<dbReference type="Pfam" id="PF19624">
    <property type="entry name" value="DUF6129"/>
    <property type="match status" value="1"/>
</dbReference>
<protein>
    <recommendedName>
        <fullName evidence="1">DUF6129 domain-containing protein</fullName>
    </recommendedName>
</protein>
<dbReference type="EMBL" id="NRRV01000001">
    <property type="protein sequence ID" value="MBK1629207.1"/>
    <property type="molecule type" value="Genomic_DNA"/>
</dbReference>
<proteinExistence type="predicted"/>
<accession>A0ABS1CBA4</accession>
<dbReference type="InterPro" id="IPR046132">
    <property type="entry name" value="DUF6129"/>
</dbReference>
<dbReference type="Proteomes" id="UP000748752">
    <property type="component" value="Unassembled WGS sequence"/>
</dbReference>
<evidence type="ECO:0000259" key="1">
    <source>
        <dbReference type="Pfam" id="PF19624"/>
    </source>
</evidence>
<dbReference type="RefSeq" id="WP_200232880.1">
    <property type="nucleotide sequence ID" value="NZ_NRRV01000001.1"/>
</dbReference>
<evidence type="ECO:0000313" key="2">
    <source>
        <dbReference type="EMBL" id="MBK1629207.1"/>
    </source>
</evidence>
<gene>
    <name evidence="2" type="ORF">CKO31_00365</name>
</gene>
<sequence>MITDDFLDQVTTIINRAGLTADSVAALRDAFQDVHFTHCLDDDIGAGIDPYREADGFNLYLITGAEHCISFTRSQDGATGLVLAEVTDED</sequence>